<dbReference type="InterPro" id="IPR037401">
    <property type="entry name" value="SnoaL-like"/>
</dbReference>
<evidence type="ECO:0000313" key="2">
    <source>
        <dbReference type="EMBL" id="GAA4990959.1"/>
    </source>
</evidence>
<feature type="domain" description="SnoaL-like" evidence="1">
    <location>
        <begin position="3"/>
        <end position="134"/>
    </location>
</feature>
<accession>A0ABP9I869</accession>
<sequence>MSVHDHLAAHQLVHRWWFNYDEGHLDVLAGLLADDCHLSSRTETGQHPHEEFIRSDSRGPEAAMAWTREHRRHSPYPLRHHAANIHVTAEREGELDLESYLFVTQIVDRRPSTLSSGIVRFTLVQAEPGYLIRRKEVILDSIESAPFHQVDFVAERQKDW</sequence>
<proteinExistence type="predicted"/>
<dbReference type="RefSeq" id="WP_345680167.1">
    <property type="nucleotide sequence ID" value="NZ_BAABHS010000042.1"/>
</dbReference>
<organism evidence="2 3">
    <name type="scientific">Yinghuangia aomiensis</name>
    <dbReference type="NCBI Taxonomy" id="676205"/>
    <lineage>
        <taxon>Bacteria</taxon>
        <taxon>Bacillati</taxon>
        <taxon>Actinomycetota</taxon>
        <taxon>Actinomycetes</taxon>
        <taxon>Kitasatosporales</taxon>
        <taxon>Streptomycetaceae</taxon>
        <taxon>Yinghuangia</taxon>
    </lineage>
</organism>
<dbReference type="SUPFAM" id="SSF54427">
    <property type="entry name" value="NTF2-like"/>
    <property type="match status" value="1"/>
</dbReference>
<dbReference type="EMBL" id="BAABHS010000042">
    <property type="protein sequence ID" value="GAA4990959.1"/>
    <property type="molecule type" value="Genomic_DNA"/>
</dbReference>
<evidence type="ECO:0000313" key="3">
    <source>
        <dbReference type="Proteomes" id="UP001500466"/>
    </source>
</evidence>
<keyword evidence="3" id="KW-1185">Reference proteome</keyword>
<dbReference type="Proteomes" id="UP001500466">
    <property type="component" value="Unassembled WGS sequence"/>
</dbReference>
<dbReference type="CDD" id="cd00531">
    <property type="entry name" value="NTF2_like"/>
    <property type="match status" value="1"/>
</dbReference>
<evidence type="ECO:0000259" key="1">
    <source>
        <dbReference type="Pfam" id="PF13577"/>
    </source>
</evidence>
<comment type="caution">
    <text evidence="2">The sequence shown here is derived from an EMBL/GenBank/DDBJ whole genome shotgun (WGS) entry which is preliminary data.</text>
</comment>
<reference evidence="3" key="1">
    <citation type="journal article" date="2019" name="Int. J. Syst. Evol. Microbiol.">
        <title>The Global Catalogue of Microorganisms (GCM) 10K type strain sequencing project: providing services to taxonomists for standard genome sequencing and annotation.</title>
        <authorList>
            <consortium name="The Broad Institute Genomics Platform"/>
            <consortium name="The Broad Institute Genome Sequencing Center for Infectious Disease"/>
            <person name="Wu L."/>
            <person name="Ma J."/>
        </authorList>
    </citation>
    <scope>NUCLEOTIDE SEQUENCE [LARGE SCALE GENOMIC DNA]</scope>
    <source>
        <strain evidence="3">JCM 17986</strain>
    </source>
</reference>
<dbReference type="Gene3D" id="3.10.450.50">
    <property type="match status" value="1"/>
</dbReference>
<protein>
    <submittedName>
        <fullName evidence="2">Nuclear transport factor 2 family protein</fullName>
    </submittedName>
</protein>
<dbReference type="InterPro" id="IPR032710">
    <property type="entry name" value="NTF2-like_dom_sf"/>
</dbReference>
<gene>
    <name evidence="2" type="ORF">GCM10023205_73390</name>
</gene>
<dbReference type="Pfam" id="PF13577">
    <property type="entry name" value="SnoaL_4"/>
    <property type="match status" value="1"/>
</dbReference>
<name>A0ABP9I869_9ACTN</name>